<proteinExistence type="predicted"/>
<comment type="caution">
    <text evidence="1">The sequence shown here is derived from an EMBL/GenBank/DDBJ whole genome shotgun (WGS) entry which is preliminary data.</text>
</comment>
<protein>
    <submittedName>
        <fullName evidence="1">Uncharacterized protein</fullName>
    </submittedName>
</protein>
<sequence length="1950" mass="213986">MTIRPAPRRFGQDDLDDVFSAIIPPSDAATSETTKASVKFKKMDPLQKRLSMSAQRRNEAKNTENVTAKPTRTPKVSFSPYNRHHPYNPALRVASSLKQAVSYTTSAPTLGEGATRHILAHATPLRPNKHIPQTNSAGKDSITISTIGSSSIVGSTPQAPNSSRSSDIHSPGELLPTPSGPTTSTPLNRNPLQPYNTAPGSISLVKSILKRNRGTPIRLAATVEEGTQENTEQARWGSSSPTKDGRTSTRPALKAADSFQLLVTRSALPHAIPGTDLSARKVTNATAEGVDGTDVVPGSDDTIVSDDAGNSSSSEENAIPGNGNNEEAQPGSNGDDGDRRLDARAEASSIPDDGAALASSVDSLLDIIIHEADDLMAVEDAYNLIQVRYRKLFAQSQIATTTADDSVLDPASDLVLALDRFQKCSSDIYRSFIRDISRLVGTPISSIPPPVLDSSPPPDEHLDPTQGEITPSPSPEPNARLANFNQHSRKAAARVPASPTFGIARLSSSSNPPSSPNPTRQGYSEAEVRYRRALAGVGQSSLRFLAFVFHRSELYQCFSDADITSLISSVLVIPNTPKLHTPNPKKSYALAMYSLCHLKVPVTCVQPIKEKMMRVLTYGLGEGGLKCWGGGPGKREGEGGNVKARFECFAAMANALVQYPSLFIPRHKDLIPLILGGLTDSQQGMKVKAGMALCGFMKGKMNWLRDTERALKEVHAKLAAIDEEEPAGKERVLTEEKSVVQEWKWARKAIEEAEATTVTVMKSNIRSSLVVNPQRAKFSDVISDLIKRALATDPLWACAIWACLVSMMGQGFLKESVRYRDMNSLVLSVLGDKEQQEKCAGRTTLCSLAWNHTIHAIFNYRSQQYIREASATSCKYYDVNYPLGDKMMTAILSLPSEVRRIEGMIPETAKIVTNAEGKLEWSHAQTVPMRAWLELCANSITPIIYAYTGAIMRCTPREDQADSVQNDPATQATLTRERLGKIFDDIVMVFLPSMLDTKALDGITTEAWGILSALVQYTPSTKLKSWSMSRLLCEAFFRNETVNRDLTPSYRDRICLEAAGEMMSSGIRPNDIPALDNRLICSKFVGGFGTLFVSAVTSLRGIEKFENTGEWIKISGAEDDALLMPKIIADIWETLLHHVSSQAEDGRVLHQSLAEVTRILVELYKMDVALYTPIFLENDPLYDPEARRIQMYHFLGQICVKALGNKFSQTRLTLNTPAQWSNTVDASSVITADASGNPTPAGYLLQHLLHTGSESTGLSERATKSFVSVFRDLTIATCTGVGGKQTLGQLSSILTTSHLSDANNDIAWGIWTVLCQQWSALLEHISPSTRSTSSPDNTLLLLTNLLSLPFKLSARNPAKAPESWTSVWEQLFDATNMRCEARQQPYQLSLLEPICKSIIALEDWLTLVFRVDSTWSCVTVLAFSIKPTQLAAAEFSMSYLSMVDQLVNRHSSAHLKVSRLLSAALSCCDAASLQLDVVERLWCAALSTHLTSLNIEAQTALNRMASTASRSSAPAVKETLERFSPIFCHLLQTRSIRTQDCFRIVWNASFGEIDLNDNDIPSPLLAMLRDRWETDPSLFDMPAWKKAREASQAARRAISTADYEADRSNEAESSTMRPSAQILSETSESRSQLIPSSSPNGISDILPDSQGGDTEVESKAERRKARSSSKRSGQKQRNLKRSSQAAIEPEEESQSQPAKQPRSKGLKDVTTTRESKRQKTSRSNGNSVSSPLKPADESLASSSSPSRRSDRLTSGRFIRKASRPEVLQTLRREAAPAQKKKAEGEAETVIPRPEQPEDRVEVVLPALSQRQRDSADSADREQILVRQPAFARKRSLMPEFARALRASEDFDRPPSRPSFSRSRVLSKTVSNPEHMRQQSLAQSSSRPASPTQDVFALIQQAAQLKHTIRDLDDGKINDLLGTLEVLRSTGQKVLTDRYDELRQKSGLGKK</sequence>
<keyword evidence="2" id="KW-1185">Reference proteome</keyword>
<evidence type="ECO:0000313" key="1">
    <source>
        <dbReference type="EMBL" id="KAJ9116986.1"/>
    </source>
</evidence>
<evidence type="ECO:0000313" key="2">
    <source>
        <dbReference type="Proteomes" id="UP001243375"/>
    </source>
</evidence>
<gene>
    <name evidence="1" type="ORF">QFC22_004644</name>
</gene>
<accession>A0ACC2X0Q7</accession>
<name>A0ACC2X0Q7_9TREE</name>
<organism evidence="1 2">
    <name type="scientific">Naganishia vaughanmartiniae</name>
    <dbReference type="NCBI Taxonomy" id="1424756"/>
    <lineage>
        <taxon>Eukaryota</taxon>
        <taxon>Fungi</taxon>
        <taxon>Dikarya</taxon>
        <taxon>Basidiomycota</taxon>
        <taxon>Agaricomycotina</taxon>
        <taxon>Tremellomycetes</taxon>
        <taxon>Filobasidiales</taxon>
        <taxon>Filobasidiaceae</taxon>
        <taxon>Naganishia</taxon>
    </lineage>
</organism>
<dbReference type="Proteomes" id="UP001243375">
    <property type="component" value="Unassembled WGS sequence"/>
</dbReference>
<reference evidence="1" key="1">
    <citation type="submission" date="2023-04" db="EMBL/GenBank/DDBJ databases">
        <title>Draft Genome sequencing of Naganishia species isolated from polar environments using Oxford Nanopore Technology.</title>
        <authorList>
            <person name="Leo P."/>
            <person name="Venkateswaran K."/>
        </authorList>
    </citation>
    <scope>NUCLEOTIDE SEQUENCE</scope>
    <source>
        <strain evidence="1">MNA-CCFEE 5425</strain>
    </source>
</reference>
<dbReference type="EMBL" id="JASBWU010000013">
    <property type="protein sequence ID" value="KAJ9116986.1"/>
    <property type="molecule type" value="Genomic_DNA"/>
</dbReference>